<gene>
    <name evidence="5" type="ORF">CK240_06815</name>
</gene>
<dbReference type="Pfam" id="PF01232">
    <property type="entry name" value="Mannitol_dh"/>
    <property type="match status" value="1"/>
</dbReference>
<dbReference type="PROSITE" id="PS00974">
    <property type="entry name" value="MANNITOL_DHGENASE"/>
    <property type="match status" value="1"/>
</dbReference>
<dbReference type="EMBL" id="NSJZ01000004">
    <property type="protein sequence ID" value="PAU97677.1"/>
    <property type="molecule type" value="Genomic_DNA"/>
</dbReference>
<proteinExistence type="predicted"/>
<evidence type="ECO:0000256" key="1">
    <source>
        <dbReference type="ARBA" id="ARBA00023002"/>
    </source>
</evidence>
<dbReference type="InterPro" id="IPR013328">
    <property type="entry name" value="6PGD_dom2"/>
</dbReference>
<evidence type="ECO:0000313" key="5">
    <source>
        <dbReference type="EMBL" id="PAU97677.1"/>
    </source>
</evidence>
<dbReference type="InterPro" id="IPR013131">
    <property type="entry name" value="Mannitol_DH_N"/>
</dbReference>
<keyword evidence="6" id="KW-1185">Reference proteome</keyword>
<name>A0A2A2GL34_9RHOB</name>
<comment type="caution">
    <text evidence="5">The sequence shown here is derived from an EMBL/GenBank/DDBJ whole genome shotgun (WGS) entry which is preliminary data.</text>
</comment>
<dbReference type="PANTHER" id="PTHR43362">
    <property type="entry name" value="MANNITOL DEHYDROGENASE DSF1-RELATED"/>
    <property type="match status" value="1"/>
</dbReference>
<accession>A0A2A2GL34</accession>
<dbReference type="OrthoDB" id="271711at2"/>
<dbReference type="InterPro" id="IPR013118">
    <property type="entry name" value="Mannitol_DH_C"/>
</dbReference>
<evidence type="ECO:0000259" key="3">
    <source>
        <dbReference type="Pfam" id="PF01232"/>
    </source>
</evidence>
<dbReference type="GO" id="GO:0016616">
    <property type="term" value="F:oxidoreductase activity, acting on the CH-OH group of donors, NAD or NADP as acceptor"/>
    <property type="evidence" value="ECO:0007669"/>
    <property type="project" value="TreeGrafter"/>
</dbReference>
<dbReference type="AlphaFoldDB" id="A0A2A2GL34"/>
<evidence type="ECO:0000259" key="4">
    <source>
        <dbReference type="Pfam" id="PF08125"/>
    </source>
</evidence>
<dbReference type="SUPFAM" id="SSF51735">
    <property type="entry name" value="NAD(P)-binding Rossmann-fold domains"/>
    <property type="match status" value="1"/>
</dbReference>
<evidence type="ECO:0000313" key="6">
    <source>
        <dbReference type="Proteomes" id="UP000218023"/>
    </source>
</evidence>
<dbReference type="GO" id="GO:0019594">
    <property type="term" value="P:mannitol metabolic process"/>
    <property type="evidence" value="ECO:0007669"/>
    <property type="project" value="InterPro"/>
</dbReference>
<keyword evidence="1" id="KW-0560">Oxidoreductase</keyword>
<sequence length="476" mass="50967">MRLAAATSLPQDVRGPAFDRAALRPGILHFGLGAFHRAHQAVYTQAALEQDFGPWGIVAVNLRSASPVDDLAAQDGLYSVTTRGPDGDRVDVIGATVDWICAARDPQRVLDCLTDPAIRIVTLTVTEKAYGLDPATGGLDMTHPAVAADLAGPQFPAGPVGWLVEGLARRRAAGTAPFTVLCCDNLAANGQVLRRLVTEMARRRDPALADWIEAKVAFPSSMVDRIVPAATDETRARAAAALGVRDALAIDTEPFMQWVIEDNFPLGRPAWDKAGAVFTRDVAPYEKMKLRMLNGSHTLIAHLGILHGLEFVRDVMAVPELAAQVRAHMQAAAATLDPVPGIDLDAYRDDLLARFANPAIAHRTVQIAMDTTQKLPQRILSPAADALAADGDAAAFARATGAWIAALAHRRDADDPRRDELMAAVRAMPEDRPSEPFFRLEGLFPEALAANAPWRAQVDAAIRADLASARPSGATE</sequence>
<dbReference type="PRINTS" id="PR00084">
    <property type="entry name" value="MTLDHDRGNASE"/>
</dbReference>
<dbReference type="Gene3D" id="3.40.50.720">
    <property type="entry name" value="NAD(P)-binding Rossmann-like Domain"/>
    <property type="match status" value="1"/>
</dbReference>
<reference evidence="5 6" key="1">
    <citation type="submission" date="2017-09" db="EMBL/GenBank/DDBJ databases">
        <title>Paracoccus alkalisoli sp. nov., isolated from saline alkaline soil.</title>
        <authorList>
            <person name="Dong X."/>
            <person name="Zhang G."/>
        </authorList>
    </citation>
    <scope>NUCLEOTIDE SEQUENCE [LARGE SCALE GENOMIC DNA]</scope>
    <source>
        <strain evidence="5 6">WN007</strain>
    </source>
</reference>
<dbReference type="Proteomes" id="UP000218023">
    <property type="component" value="Unassembled WGS sequence"/>
</dbReference>
<evidence type="ECO:0000256" key="2">
    <source>
        <dbReference type="ARBA" id="ARBA00023027"/>
    </source>
</evidence>
<feature type="domain" description="Mannitol dehydrogenase C-terminal" evidence="4">
    <location>
        <begin position="281"/>
        <end position="405"/>
    </location>
</feature>
<feature type="domain" description="Mannitol dehydrogenase N-terminal" evidence="3">
    <location>
        <begin position="26"/>
        <end position="273"/>
    </location>
</feature>
<dbReference type="Pfam" id="PF08125">
    <property type="entry name" value="Mannitol_dh_C"/>
    <property type="match status" value="1"/>
</dbReference>
<keyword evidence="2" id="KW-0520">NAD</keyword>
<dbReference type="PANTHER" id="PTHR43362:SF1">
    <property type="entry name" value="MANNITOL DEHYDROGENASE 2-RELATED"/>
    <property type="match status" value="1"/>
</dbReference>
<protein>
    <submittedName>
        <fullName evidence="5">D-mannonate oxidoreductase</fullName>
    </submittedName>
</protein>
<dbReference type="InterPro" id="IPR023027">
    <property type="entry name" value="Mannitol_DH_CS"/>
</dbReference>
<dbReference type="InterPro" id="IPR036291">
    <property type="entry name" value="NAD(P)-bd_dom_sf"/>
</dbReference>
<organism evidence="5 6">
    <name type="scientific">Paracoccus salipaludis</name>
    <dbReference type="NCBI Taxonomy" id="2032623"/>
    <lineage>
        <taxon>Bacteria</taxon>
        <taxon>Pseudomonadati</taxon>
        <taxon>Pseudomonadota</taxon>
        <taxon>Alphaproteobacteria</taxon>
        <taxon>Rhodobacterales</taxon>
        <taxon>Paracoccaceae</taxon>
        <taxon>Paracoccus</taxon>
    </lineage>
</organism>
<dbReference type="RefSeq" id="WP_095639593.1">
    <property type="nucleotide sequence ID" value="NZ_NSJZ01000004.1"/>
</dbReference>
<dbReference type="InterPro" id="IPR050988">
    <property type="entry name" value="Mannitol_DH/Oxidoreductase"/>
</dbReference>
<dbReference type="InterPro" id="IPR000669">
    <property type="entry name" value="Mannitol_DH"/>
</dbReference>
<dbReference type="InterPro" id="IPR008927">
    <property type="entry name" value="6-PGluconate_DH-like_C_sf"/>
</dbReference>
<dbReference type="SUPFAM" id="SSF48179">
    <property type="entry name" value="6-phosphogluconate dehydrogenase C-terminal domain-like"/>
    <property type="match status" value="1"/>
</dbReference>
<dbReference type="Gene3D" id="1.10.1040.10">
    <property type="entry name" value="N-(1-d-carboxylethyl)-l-norvaline Dehydrogenase, domain 2"/>
    <property type="match status" value="1"/>
</dbReference>